<comment type="caution">
    <text evidence="3">The sequence shown here is derived from an EMBL/GenBank/DDBJ whole genome shotgun (WGS) entry which is preliminary data.</text>
</comment>
<evidence type="ECO:0000256" key="2">
    <source>
        <dbReference type="SAM" id="SignalP"/>
    </source>
</evidence>
<feature type="chain" id="PRO_5042498606" evidence="2">
    <location>
        <begin position="23"/>
        <end position="232"/>
    </location>
</feature>
<organism evidence="3 4">
    <name type="scientific">Halochromatium salexigens</name>
    <name type="common">Chromatium salexigens</name>
    <dbReference type="NCBI Taxonomy" id="49447"/>
    <lineage>
        <taxon>Bacteria</taxon>
        <taxon>Pseudomonadati</taxon>
        <taxon>Pseudomonadota</taxon>
        <taxon>Gammaproteobacteria</taxon>
        <taxon>Chromatiales</taxon>
        <taxon>Chromatiaceae</taxon>
        <taxon>Halochromatium</taxon>
    </lineage>
</organism>
<keyword evidence="2" id="KW-0732">Signal</keyword>
<keyword evidence="4" id="KW-1185">Reference proteome</keyword>
<dbReference type="EMBL" id="NHSF01000015">
    <property type="protein sequence ID" value="MBK5929452.1"/>
    <property type="molecule type" value="Genomic_DNA"/>
</dbReference>
<evidence type="ECO:0000313" key="3">
    <source>
        <dbReference type="EMBL" id="MBK5929452.1"/>
    </source>
</evidence>
<feature type="compositionally biased region" description="Low complexity" evidence="1">
    <location>
        <begin position="191"/>
        <end position="200"/>
    </location>
</feature>
<dbReference type="RefSeq" id="WP_201243805.1">
    <property type="nucleotide sequence ID" value="NZ_NHSF01000015.1"/>
</dbReference>
<dbReference type="AlphaFoldDB" id="A0AAJ0UF48"/>
<feature type="signal peptide" evidence="2">
    <location>
        <begin position="1"/>
        <end position="22"/>
    </location>
</feature>
<sequence length="232" mass="25833">MKRLILSASAATLALASMTAAAWWSPPYAGPFHAPYAYGTPYAVAPPSPQQLRQMTKRQREAAIERMETHRQAMDARRNAHDLPMPERPDFMSAQNLPEPPTFGERPAMPEMPTFGERPAIPEIPGYDDLPAMPEFSLNPEERKAEIDAYRTALKQQADARRAAMQAIAEQRRALAEQRRQDRLCNRQARRPMPYAAPARDCASESNKSEADSNVESNDQTVDSAPASNQAS</sequence>
<proteinExistence type="predicted"/>
<feature type="region of interest" description="Disordered" evidence="1">
    <location>
        <begin position="172"/>
        <end position="232"/>
    </location>
</feature>
<reference evidence="3" key="1">
    <citation type="submission" date="2017-05" db="EMBL/GenBank/DDBJ databases">
        <authorList>
            <person name="Imhoff J.F."/>
            <person name="Rahn T."/>
            <person name="Kuenzel S."/>
            <person name="Neulinger S.C."/>
        </authorList>
    </citation>
    <scope>NUCLEOTIDE SEQUENCE</scope>
    <source>
        <strain evidence="3">DSM 4395</strain>
    </source>
</reference>
<evidence type="ECO:0000256" key="1">
    <source>
        <dbReference type="SAM" id="MobiDB-lite"/>
    </source>
</evidence>
<name>A0AAJ0UF48_HALSE</name>
<reference evidence="3" key="2">
    <citation type="journal article" date="2020" name="Microorganisms">
        <title>Osmotic Adaptation and Compatible Solute Biosynthesis of Phototrophic Bacteria as Revealed from Genome Analyses.</title>
        <authorList>
            <person name="Imhoff J.F."/>
            <person name="Rahn T."/>
            <person name="Kunzel S."/>
            <person name="Keller A."/>
            <person name="Neulinger S.C."/>
        </authorList>
    </citation>
    <scope>NUCLEOTIDE SEQUENCE</scope>
    <source>
        <strain evidence="3">DSM 4395</strain>
    </source>
</reference>
<feature type="compositionally biased region" description="Polar residues" evidence="1">
    <location>
        <begin position="212"/>
        <end position="232"/>
    </location>
</feature>
<feature type="compositionally biased region" description="Basic and acidic residues" evidence="1">
    <location>
        <begin position="172"/>
        <end position="185"/>
    </location>
</feature>
<accession>A0AAJ0UF48</accession>
<dbReference type="Proteomes" id="UP001296967">
    <property type="component" value="Unassembled WGS sequence"/>
</dbReference>
<protein>
    <submittedName>
        <fullName evidence="3">Uncharacterized protein</fullName>
    </submittedName>
</protein>
<evidence type="ECO:0000313" key="4">
    <source>
        <dbReference type="Proteomes" id="UP001296967"/>
    </source>
</evidence>
<gene>
    <name evidence="3" type="ORF">CCR82_02600</name>
</gene>